<dbReference type="Proteomes" id="UP000322873">
    <property type="component" value="Unassembled WGS sequence"/>
</dbReference>
<keyword evidence="1" id="KW-1133">Transmembrane helix</keyword>
<protein>
    <submittedName>
        <fullName evidence="2">Uncharacterized protein</fullName>
    </submittedName>
</protein>
<keyword evidence="1" id="KW-0812">Transmembrane</keyword>
<feature type="transmembrane region" description="Helical" evidence="1">
    <location>
        <begin position="6"/>
        <end position="24"/>
    </location>
</feature>
<keyword evidence="3" id="KW-1185">Reference proteome</keyword>
<comment type="caution">
    <text evidence="2">The sequence shown here is derived from an EMBL/GenBank/DDBJ whole genome shotgun (WGS) entry which is preliminary data.</text>
</comment>
<sequence length="67" mass="8170">MLYNPYLSTCLVYYYTVLCIYLLLYCRIVEFGHPETQIELYWECKSDTNTTKSGFPHEWLLFAFMHR</sequence>
<organism evidence="2 3">
    <name type="scientific">Monilinia fructicola</name>
    <name type="common">Brown rot fungus</name>
    <name type="synonym">Ciboria fructicola</name>
    <dbReference type="NCBI Taxonomy" id="38448"/>
    <lineage>
        <taxon>Eukaryota</taxon>
        <taxon>Fungi</taxon>
        <taxon>Dikarya</taxon>
        <taxon>Ascomycota</taxon>
        <taxon>Pezizomycotina</taxon>
        <taxon>Leotiomycetes</taxon>
        <taxon>Helotiales</taxon>
        <taxon>Sclerotiniaceae</taxon>
        <taxon>Monilinia</taxon>
    </lineage>
</organism>
<evidence type="ECO:0000313" key="3">
    <source>
        <dbReference type="Proteomes" id="UP000322873"/>
    </source>
</evidence>
<evidence type="ECO:0000256" key="1">
    <source>
        <dbReference type="SAM" id="Phobius"/>
    </source>
</evidence>
<dbReference type="AlphaFoldDB" id="A0A5M9JFM0"/>
<proteinExistence type="predicted"/>
<accession>A0A5M9JFM0</accession>
<evidence type="ECO:0000313" key="2">
    <source>
        <dbReference type="EMBL" id="KAA8567537.1"/>
    </source>
</evidence>
<name>A0A5M9JFM0_MONFR</name>
<dbReference type="EMBL" id="VICG01000010">
    <property type="protein sequence ID" value="KAA8567537.1"/>
    <property type="molecule type" value="Genomic_DNA"/>
</dbReference>
<keyword evidence="1" id="KW-0472">Membrane</keyword>
<reference evidence="2 3" key="1">
    <citation type="submission" date="2019-06" db="EMBL/GenBank/DDBJ databases">
        <title>Genome Sequence of the Brown Rot Fungal Pathogen Monilinia fructicola.</title>
        <authorList>
            <person name="De Miccolis Angelini R.M."/>
            <person name="Landi L."/>
            <person name="Abate D."/>
            <person name="Pollastro S."/>
            <person name="Romanazzi G."/>
            <person name="Faretra F."/>
        </authorList>
    </citation>
    <scope>NUCLEOTIDE SEQUENCE [LARGE SCALE GENOMIC DNA]</scope>
    <source>
        <strain evidence="2 3">Mfrc123</strain>
    </source>
</reference>
<gene>
    <name evidence="2" type="ORF">EYC84_008012</name>
</gene>